<dbReference type="Proteomes" id="UP001328107">
    <property type="component" value="Unassembled WGS sequence"/>
</dbReference>
<gene>
    <name evidence="1" type="ORF">PMAYCL1PPCAC_09213</name>
</gene>
<dbReference type="PANTHER" id="PTHR15131:SF3">
    <property type="entry name" value="SNRNA-ACTIVATING PROTEIN COMPLEX SUBUNIT 1"/>
    <property type="match status" value="1"/>
</dbReference>
<evidence type="ECO:0000313" key="1">
    <source>
        <dbReference type="EMBL" id="GMR39018.1"/>
    </source>
</evidence>
<dbReference type="GO" id="GO:0019185">
    <property type="term" value="C:snRNA-activating protein complex"/>
    <property type="evidence" value="ECO:0007669"/>
    <property type="project" value="TreeGrafter"/>
</dbReference>
<dbReference type="AlphaFoldDB" id="A0AAN5C682"/>
<feature type="non-terminal residue" evidence="1">
    <location>
        <position position="88"/>
    </location>
</feature>
<accession>A0AAN5C682</accession>
<sequence>GLGAPERHEGVRLDIEGLLAAFKEKNSVRFEAFSKVFADLKMSAIFAGRQTTAELLEFEEHLLQLCASYMMSVKSEDAAEFLEKFDPN</sequence>
<dbReference type="Pfam" id="PF09808">
    <property type="entry name" value="SNAPC1"/>
    <property type="match status" value="1"/>
</dbReference>
<name>A0AAN5C682_9BILA</name>
<protein>
    <submittedName>
        <fullName evidence="1">Uncharacterized protein</fullName>
    </submittedName>
</protein>
<dbReference type="GO" id="GO:0042795">
    <property type="term" value="P:snRNA transcription by RNA polymerase II"/>
    <property type="evidence" value="ECO:0007669"/>
    <property type="project" value="TreeGrafter"/>
</dbReference>
<dbReference type="InterPro" id="IPR019188">
    <property type="entry name" value="SNAPC1"/>
</dbReference>
<keyword evidence="2" id="KW-1185">Reference proteome</keyword>
<proteinExistence type="predicted"/>
<evidence type="ECO:0000313" key="2">
    <source>
        <dbReference type="Proteomes" id="UP001328107"/>
    </source>
</evidence>
<dbReference type="EMBL" id="BTRK01000002">
    <property type="protein sequence ID" value="GMR39018.1"/>
    <property type="molecule type" value="Genomic_DNA"/>
</dbReference>
<reference evidence="2" key="1">
    <citation type="submission" date="2022-10" db="EMBL/GenBank/DDBJ databases">
        <title>Genome assembly of Pristionchus species.</title>
        <authorList>
            <person name="Yoshida K."/>
            <person name="Sommer R.J."/>
        </authorList>
    </citation>
    <scope>NUCLEOTIDE SEQUENCE [LARGE SCALE GENOMIC DNA]</scope>
    <source>
        <strain evidence="2">RS5460</strain>
    </source>
</reference>
<dbReference type="GO" id="GO:0042796">
    <property type="term" value="P:snRNA transcription by RNA polymerase III"/>
    <property type="evidence" value="ECO:0007669"/>
    <property type="project" value="TreeGrafter"/>
</dbReference>
<dbReference type="GO" id="GO:0043565">
    <property type="term" value="F:sequence-specific DNA binding"/>
    <property type="evidence" value="ECO:0007669"/>
    <property type="project" value="TreeGrafter"/>
</dbReference>
<organism evidence="1 2">
    <name type="scientific">Pristionchus mayeri</name>
    <dbReference type="NCBI Taxonomy" id="1317129"/>
    <lineage>
        <taxon>Eukaryota</taxon>
        <taxon>Metazoa</taxon>
        <taxon>Ecdysozoa</taxon>
        <taxon>Nematoda</taxon>
        <taxon>Chromadorea</taxon>
        <taxon>Rhabditida</taxon>
        <taxon>Rhabditina</taxon>
        <taxon>Diplogasteromorpha</taxon>
        <taxon>Diplogasteroidea</taxon>
        <taxon>Neodiplogasteridae</taxon>
        <taxon>Pristionchus</taxon>
    </lineage>
</organism>
<comment type="caution">
    <text evidence="1">The sequence shown here is derived from an EMBL/GenBank/DDBJ whole genome shotgun (WGS) entry which is preliminary data.</text>
</comment>
<dbReference type="PANTHER" id="PTHR15131">
    <property type="entry name" value="SMALL NUCLEAR RNA ACTIVATING COMPLEX, POLYPEPTIDE 1"/>
    <property type="match status" value="1"/>
</dbReference>
<feature type="non-terminal residue" evidence="1">
    <location>
        <position position="1"/>
    </location>
</feature>